<evidence type="ECO:0000256" key="3">
    <source>
        <dbReference type="ARBA" id="ARBA00022475"/>
    </source>
</evidence>
<keyword evidence="4 7" id="KW-0812">Transmembrane</keyword>
<feature type="transmembrane region" description="Helical" evidence="7">
    <location>
        <begin position="149"/>
        <end position="175"/>
    </location>
</feature>
<organism evidence="9 10">
    <name type="scientific">Neoroseomonas eburnea</name>
    <dbReference type="NCBI Taxonomy" id="1346889"/>
    <lineage>
        <taxon>Bacteria</taxon>
        <taxon>Pseudomonadati</taxon>
        <taxon>Pseudomonadota</taxon>
        <taxon>Alphaproteobacteria</taxon>
        <taxon>Acetobacterales</taxon>
        <taxon>Acetobacteraceae</taxon>
        <taxon>Neoroseomonas</taxon>
    </lineage>
</organism>
<dbReference type="SUPFAM" id="SSF161098">
    <property type="entry name" value="MetI-like"/>
    <property type="match status" value="1"/>
</dbReference>
<dbReference type="Proteomes" id="UP001138709">
    <property type="component" value="Unassembled WGS sequence"/>
</dbReference>
<dbReference type="AlphaFoldDB" id="A0A9X9XE52"/>
<dbReference type="InterPro" id="IPR035906">
    <property type="entry name" value="MetI-like_sf"/>
</dbReference>
<feature type="transmembrane region" description="Helical" evidence="7">
    <location>
        <begin position="30"/>
        <end position="56"/>
    </location>
</feature>
<evidence type="ECO:0000259" key="8">
    <source>
        <dbReference type="PROSITE" id="PS50928"/>
    </source>
</evidence>
<dbReference type="InterPro" id="IPR050366">
    <property type="entry name" value="BP-dependent_transpt_permease"/>
</dbReference>
<gene>
    <name evidence="9" type="ORF">GXW74_15950</name>
</gene>
<protein>
    <submittedName>
        <fullName evidence="9">ABC transporter permease</fullName>
    </submittedName>
</protein>
<dbReference type="InterPro" id="IPR000515">
    <property type="entry name" value="MetI-like"/>
</dbReference>
<dbReference type="PROSITE" id="PS50928">
    <property type="entry name" value="ABC_TM1"/>
    <property type="match status" value="1"/>
</dbReference>
<comment type="subcellular location">
    <subcellularLocation>
        <location evidence="1 7">Cell membrane</location>
        <topology evidence="1 7">Multi-pass membrane protein</topology>
    </subcellularLocation>
</comment>
<keyword evidence="10" id="KW-1185">Reference proteome</keyword>
<dbReference type="PANTHER" id="PTHR43386:SF25">
    <property type="entry name" value="PEPTIDE ABC TRANSPORTER PERMEASE PROTEIN"/>
    <property type="match status" value="1"/>
</dbReference>
<keyword evidence="3" id="KW-1003">Cell membrane</keyword>
<evidence type="ECO:0000256" key="2">
    <source>
        <dbReference type="ARBA" id="ARBA00022448"/>
    </source>
</evidence>
<dbReference type="PANTHER" id="PTHR43386">
    <property type="entry name" value="OLIGOPEPTIDE TRANSPORT SYSTEM PERMEASE PROTEIN APPC"/>
    <property type="match status" value="1"/>
</dbReference>
<feature type="transmembrane region" description="Helical" evidence="7">
    <location>
        <begin position="195"/>
        <end position="218"/>
    </location>
</feature>
<dbReference type="GO" id="GO:0005886">
    <property type="term" value="C:plasma membrane"/>
    <property type="evidence" value="ECO:0007669"/>
    <property type="project" value="UniProtKB-SubCell"/>
</dbReference>
<evidence type="ECO:0000256" key="5">
    <source>
        <dbReference type="ARBA" id="ARBA00022989"/>
    </source>
</evidence>
<comment type="caution">
    <text evidence="9">The sequence shown here is derived from an EMBL/GenBank/DDBJ whole genome shotgun (WGS) entry which is preliminary data.</text>
</comment>
<dbReference type="EMBL" id="JAAEDL010000015">
    <property type="protein sequence ID" value="MBR0681988.1"/>
    <property type="molecule type" value="Genomic_DNA"/>
</dbReference>
<keyword evidence="2 7" id="KW-0813">Transport</keyword>
<keyword evidence="5 7" id="KW-1133">Transmembrane helix</keyword>
<keyword evidence="6 7" id="KW-0472">Membrane</keyword>
<feature type="transmembrane region" description="Helical" evidence="7">
    <location>
        <begin position="63"/>
        <end position="87"/>
    </location>
</feature>
<proteinExistence type="inferred from homology"/>
<sequence>MNQEPDAVHWLGTDHLGRDVLARLAAGARLTLLTGVGGALIAFGLGAGLGLVALALGDPLRSLVLGFFDLLRALPGILVAILLVAALSPGPGAVMLALGLTFAPMVAEVVRGSFARETAADYVAAARVFGLSRLAVTWRHILPNIAGTLLTMAAIILPRCIVTESVLSFLGLGGAPDIPSWGRMIADAAEFAEEAPHAVAVPVLALSLFTLSLSLVGARIRSLADPLQRAGGAR</sequence>
<evidence type="ECO:0000256" key="7">
    <source>
        <dbReference type="RuleBase" id="RU363032"/>
    </source>
</evidence>
<evidence type="ECO:0000256" key="6">
    <source>
        <dbReference type="ARBA" id="ARBA00023136"/>
    </source>
</evidence>
<comment type="similarity">
    <text evidence="7">Belongs to the binding-protein-dependent transport system permease family.</text>
</comment>
<dbReference type="Pfam" id="PF00528">
    <property type="entry name" value="BPD_transp_1"/>
    <property type="match status" value="1"/>
</dbReference>
<evidence type="ECO:0000313" key="9">
    <source>
        <dbReference type="EMBL" id="MBR0681988.1"/>
    </source>
</evidence>
<reference evidence="9" key="2">
    <citation type="journal article" date="2021" name="Syst. Appl. Microbiol.">
        <title>Roseomonas hellenica sp. nov., isolated from roots of wild-growing Alkanna tinctoria.</title>
        <authorList>
            <person name="Rat A."/>
            <person name="Naranjo H.D."/>
            <person name="Lebbe L."/>
            <person name="Cnockaert M."/>
            <person name="Krigas N."/>
            <person name="Grigoriadou K."/>
            <person name="Maloupa E."/>
            <person name="Willems A."/>
        </authorList>
    </citation>
    <scope>NUCLEOTIDE SEQUENCE</scope>
    <source>
        <strain evidence="9">LMG 31228</strain>
    </source>
</reference>
<feature type="domain" description="ABC transmembrane type-1" evidence="8">
    <location>
        <begin position="28"/>
        <end position="217"/>
    </location>
</feature>
<accession>A0A9X9XE52</accession>
<evidence type="ECO:0000313" key="10">
    <source>
        <dbReference type="Proteomes" id="UP001138709"/>
    </source>
</evidence>
<dbReference type="CDD" id="cd06261">
    <property type="entry name" value="TM_PBP2"/>
    <property type="match status" value="1"/>
</dbReference>
<dbReference type="GO" id="GO:0055085">
    <property type="term" value="P:transmembrane transport"/>
    <property type="evidence" value="ECO:0007669"/>
    <property type="project" value="InterPro"/>
</dbReference>
<reference evidence="9" key="1">
    <citation type="submission" date="2020-01" db="EMBL/GenBank/DDBJ databases">
        <authorList>
            <person name="Rat A."/>
        </authorList>
    </citation>
    <scope>NUCLEOTIDE SEQUENCE</scope>
    <source>
        <strain evidence="9">LMG 31228</strain>
    </source>
</reference>
<evidence type="ECO:0000256" key="1">
    <source>
        <dbReference type="ARBA" id="ARBA00004651"/>
    </source>
</evidence>
<dbReference type="Gene3D" id="1.10.3720.10">
    <property type="entry name" value="MetI-like"/>
    <property type="match status" value="1"/>
</dbReference>
<evidence type="ECO:0000256" key="4">
    <source>
        <dbReference type="ARBA" id="ARBA00022692"/>
    </source>
</evidence>
<name>A0A9X9XE52_9PROT</name>